<dbReference type="GO" id="GO:0016491">
    <property type="term" value="F:oxidoreductase activity"/>
    <property type="evidence" value="ECO:0007669"/>
    <property type="project" value="UniProtKB-KW"/>
</dbReference>
<name>A0A918KIR7_9PROT</name>
<evidence type="ECO:0000256" key="5">
    <source>
        <dbReference type="ARBA" id="ARBA00023014"/>
    </source>
</evidence>
<dbReference type="PROSITE" id="PS51296">
    <property type="entry name" value="RIESKE"/>
    <property type="match status" value="1"/>
</dbReference>
<dbReference type="PANTHER" id="PTHR21266">
    <property type="entry name" value="IRON-SULFUR DOMAIN CONTAINING PROTEIN"/>
    <property type="match status" value="1"/>
</dbReference>
<dbReference type="Pfam" id="PF19112">
    <property type="entry name" value="VanA_C"/>
    <property type="match status" value="1"/>
</dbReference>
<evidence type="ECO:0000256" key="2">
    <source>
        <dbReference type="ARBA" id="ARBA00022723"/>
    </source>
</evidence>
<dbReference type="InterPro" id="IPR050584">
    <property type="entry name" value="Cholesterol_7-desaturase"/>
</dbReference>
<dbReference type="Gene3D" id="2.102.10.10">
    <property type="entry name" value="Rieske [2Fe-2S] iron-sulphur domain"/>
    <property type="match status" value="1"/>
</dbReference>
<gene>
    <name evidence="7" type="primary">vanA</name>
    <name evidence="7" type="ORF">GCM10011309_11540</name>
</gene>
<dbReference type="AlphaFoldDB" id="A0A918KIR7"/>
<dbReference type="InterPro" id="IPR017941">
    <property type="entry name" value="Rieske_2Fe-2S"/>
</dbReference>
<keyword evidence="5" id="KW-0411">Iron-sulfur</keyword>
<dbReference type="RefSeq" id="WP_189582579.1">
    <property type="nucleotide sequence ID" value="NZ_BMYV01000001.1"/>
</dbReference>
<dbReference type="InterPro" id="IPR036922">
    <property type="entry name" value="Rieske_2Fe-2S_sf"/>
</dbReference>
<keyword evidence="4" id="KW-0408">Iron</keyword>
<dbReference type="EMBL" id="BMYV01000001">
    <property type="protein sequence ID" value="GGX63258.1"/>
    <property type="molecule type" value="Genomic_DNA"/>
</dbReference>
<evidence type="ECO:0000259" key="6">
    <source>
        <dbReference type="PROSITE" id="PS51296"/>
    </source>
</evidence>
<keyword evidence="3" id="KW-0560">Oxidoreductase</keyword>
<feature type="domain" description="Rieske" evidence="6">
    <location>
        <begin position="16"/>
        <end position="116"/>
    </location>
</feature>
<evidence type="ECO:0000256" key="1">
    <source>
        <dbReference type="ARBA" id="ARBA00022714"/>
    </source>
</evidence>
<dbReference type="SUPFAM" id="SSF50022">
    <property type="entry name" value="ISP domain"/>
    <property type="match status" value="1"/>
</dbReference>
<keyword evidence="1" id="KW-0001">2Fe-2S</keyword>
<protein>
    <submittedName>
        <fullName evidence="7">(2Fe-2S)-binding protein</fullName>
    </submittedName>
</protein>
<sequence length="352" mass="39995">MAYPFSTEQTMVRNRWYIAATSDEISRDPIERTILGKVVAMYRKENGDPVAMYGICPHRYFPLAQGKVKGDALVCGYHGFTFDHTGDCIDIPSQGMGAKFCQPTYSMEERGNLCWIWMGDQDLCDTALIPPYEDFGLNQDGWYDSSYNYFHMAGRYQLLIDNLLDLTHLPYVHHHIPGGDSLAKTKNSDSERDGIFYFTRDTVVPWNPFHQMVYGESAKYEGLAEVENETAFYGPELIRTGLGFFRKVEGSTNIPAELGTIHIMHGITPETENSAHYFGFAVRNFRIGDKGLDNFWHASDSKIREQDKIAIDAVEKRLDASVELQKELLVRADAGAIKVRKRVQAMLDLETK</sequence>
<dbReference type="Gene3D" id="3.90.380.10">
    <property type="entry name" value="Naphthalene 1,2-dioxygenase Alpha Subunit, Chain A, domain 1"/>
    <property type="match status" value="1"/>
</dbReference>
<keyword evidence="8" id="KW-1185">Reference proteome</keyword>
<evidence type="ECO:0000313" key="8">
    <source>
        <dbReference type="Proteomes" id="UP000600865"/>
    </source>
</evidence>
<dbReference type="InterPro" id="IPR044043">
    <property type="entry name" value="VanA_C_cat"/>
</dbReference>
<proteinExistence type="predicted"/>
<evidence type="ECO:0000256" key="3">
    <source>
        <dbReference type="ARBA" id="ARBA00023002"/>
    </source>
</evidence>
<dbReference type="Proteomes" id="UP000600865">
    <property type="component" value="Unassembled WGS sequence"/>
</dbReference>
<comment type="caution">
    <text evidence="7">The sequence shown here is derived from an EMBL/GenBank/DDBJ whole genome shotgun (WGS) entry which is preliminary data.</text>
</comment>
<organism evidence="7 8">
    <name type="scientific">Litorimonas cladophorae</name>
    <dbReference type="NCBI Taxonomy" id="1220491"/>
    <lineage>
        <taxon>Bacteria</taxon>
        <taxon>Pseudomonadati</taxon>
        <taxon>Pseudomonadota</taxon>
        <taxon>Alphaproteobacteria</taxon>
        <taxon>Maricaulales</taxon>
        <taxon>Robiginitomaculaceae</taxon>
    </lineage>
</organism>
<dbReference type="GO" id="GO:0046872">
    <property type="term" value="F:metal ion binding"/>
    <property type="evidence" value="ECO:0007669"/>
    <property type="project" value="UniProtKB-KW"/>
</dbReference>
<keyword evidence="2" id="KW-0479">Metal-binding</keyword>
<evidence type="ECO:0000256" key="4">
    <source>
        <dbReference type="ARBA" id="ARBA00023004"/>
    </source>
</evidence>
<evidence type="ECO:0000313" key="7">
    <source>
        <dbReference type="EMBL" id="GGX63258.1"/>
    </source>
</evidence>
<accession>A0A918KIR7</accession>
<dbReference type="PANTHER" id="PTHR21266:SF60">
    <property type="entry name" value="3-KETOSTEROID-9-ALPHA-MONOOXYGENASE, OXYGENASE COMPONENT"/>
    <property type="match status" value="1"/>
</dbReference>
<reference evidence="7 8" key="1">
    <citation type="journal article" date="2014" name="Int. J. Syst. Evol. Microbiol.">
        <title>Complete genome sequence of Corynebacterium casei LMG S-19264T (=DSM 44701T), isolated from a smear-ripened cheese.</title>
        <authorList>
            <consortium name="US DOE Joint Genome Institute (JGI-PGF)"/>
            <person name="Walter F."/>
            <person name="Albersmeier A."/>
            <person name="Kalinowski J."/>
            <person name="Ruckert C."/>
        </authorList>
    </citation>
    <scope>NUCLEOTIDE SEQUENCE [LARGE SCALE GENOMIC DNA]</scope>
    <source>
        <strain evidence="7 8">KCTC 23968</strain>
    </source>
</reference>
<dbReference type="SUPFAM" id="SSF55961">
    <property type="entry name" value="Bet v1-like"/>
    <property type="match status" value="1"/>
</dbReference>
<dbReference type="GO" id="GO:0051537">
    <property type="term" value="F:2 iron, 2 sulfur cluster binding"/>
    <property type="evidence" value="ECO:0007669"/>
    <property type="project" value="UniProtKB-KW"/>
</dbReference>
<dbReference type="Pfam" id="PF00355">
    <property type="entry name" value="Rieske"/>
    <property type="match status" value="1"/>
</dbReference>